<dbReference type="InterPro" id="IPR013083">
    <property type="entry name" value="Znf_RING/FYVE/PHD"/>
</dbReference>
<evidence type="ECO:0000313" key="1">
    <source>
        <dbReference type="EMBL" id="CAK65651.1"/>
    </source>
</evidence>
<reference evidence="1 2" key="1">
    <citation type="journal article" date="2006" name="Nature">
        <title>Global trends of whole-genome duplications revealed by the ciliate Paramecium tetraurelia.</title>
        <authorList>
            <consortium name="Genoscope"/>
            <person name="Aury J.-M."/>
            <person name="Jaillon O."/>
            <person name="Duret L."/>
            <person name="Noel B."/>
            <person name="Jubin C."/>
            <person name="Porcel B.M."/>
            <person name="Segurens B."/>
            <person name="Daubin V."/>
            <person name="Anthouard V."/>
            <person name="Aiach N."/>
            <person name="Arnaiz O."/>
            <person name="Billaut A."/>
            <person name="Beisson J."/>
            <person name="Blanc I."/>
            <person name="Bouhouche K."/>
            <person name="Camara F."/>
            <person name="Duharcourt S."/>
            <person name="Guigo R."/>
            <person name="Gogendeau D."/>
            <person name="Katinka M."/>
            <person name="Keller A.-M."/>
            <person name="Kissmehl R."/>
            <person name="Klotz C."/>
            <person name="Koll F."/>
            <person name="Le Moue A."/>
            <person name="Lepere C."/>
            <person name="Malinsky S."/>
            <person name="Nowacki M."/>
            <person name="Nowak J.K."/>
            <person name="Plattner H."/>
            <person name="Poulain J."/>
            <person name="Ruiz F."/>
            <person name="Serrano V."/>
            <person name="Zagulski M."/>
            <person name="Dessen P."/>
            <person name="Betermier M."/>
            <person name="Weissenbach J."/>
            <person name="Scarpelli C."/>
            <person name="Schachter V."/>
            <person name="Sperling L."/>
            <person name="Meyer E."/>
            <person name="Cohen J."/>
            <person name="Wincker P."/>
        </authorList>
    </citation>
    <scope>NUCLEOTIDE SEQUENCE [LARGE SCALE GENOMIC DNA]</scope>
    <source>
        <strain evidence="1 2">Stock d4-2</strain>
    </source>
</reference>
<sequence length="239" mass="28529">MDAMESLINELKNPPFKSTMDFPKQSSIKIMKSQSAKTVSTRAPKITEIIYDQKQNLLEQSLNFQKAENSQYIDADKNKIVIEPKQIQSIYQPVKYTSSLSLGSQLKQQNIQQDKNLKINQFQYRQCDVCKDRGFDIIETPCNHFFDKKCLNTQFNQQFLNYDHQQKFYCICKKELYSNFYIKHLELNGEKLFQKQIKIIFQKYQKMFQQCKQCQTFWIFDIYKKTNDSCFKCGSIYYP</sequence>
<name>A0C4D4_PARTE</name>
<accession>A0C4D4</accession>
<keyword evidence="2" id="KW-1185">Reference proteome</keyword>
<dbReference type="EMBL" id="CT868040">
    <property type="protein sequence ID" value="CAK65651.1"/>
    <property type="molecule type" value="Genomic_DNA"/>
</dbReference>
<dbReference type="SUPFAM" id="SSF57850">
    <property type="entry name" value="RING/U-box"/>
    <property type="match status" value="1"/>
</dbReference>
<dbReference type="KEGG" id="ptm:GSPATT00035131001"/>
<dbReference type="GeneID" id="5018833"/>
<evidence type="ECO:0008006" key="3">
    <source>
        <dbReference type="Google" id="ProtNLM"/>
    </source>
</evidence>
<dbReference type="OrthoDB" id="10459472at2759"/>
<dbReference type="Proteomes" id="UP000000600">
    <property type="component" value="Unassembled WGS sequence"/>
</dbReference>
<dbReference type="InParanoid" id="A0C4D4"/>
<proteinExistence type="predicted"/>
<dbReference type="Gene3D" id="3.30.40.10">
    <property type="entry name" value="Zinc/RING finger domain, C3HC4 (zinc finger)"/>
    <property type="match status" value="1"/>
</dbReference>
<protein>
    <recommendedName>
        <fullName evidence="3">RING-type domain-containing protein</fullName>
    </recommendedName>
</protein>
<dbReference type="AlphaFoldDB" id="A0C4D4"/>
<dbReference type="HOGENOM" id="CLU_1163045_0_0_1"/>
<dbReference type="RefSeq" id="XP_001433048.1">
    <property type="nucleotide sequence ID" value="XM_001433011.1"/>
</dbReference>
<dbReference type="OMA" id="QKFYCIC"/>
<evidence type="ECO:0000313" key="2">
    <source>
        <dbReference type="Proteomes" id="UP000000600"/>
    </source>
</evidence>
<gene>
    <name evidence="1" type="ORF">GSPATT00035131001</name>
</gene>
<organism evidence="1 2">
    <name type="scientific">Paramecium tetraurelia</name>
    <dbReference type="NCBI Taxonomy" id="5888"/>
    <lineage>
        <taxon>Eukaryota</taxon>
        <taxon>Sar</taxon>
        <taxon>Alveolata</taxon>
        <taxon>Ciliophora</taxon>
        <taxon>Intramacronucleata</taxon>
        <taxon>Oligohymenophorea</taxon>
        <taxon>Peniculida</taxon>
        <taxon>Parameciidae</taxon>
        <taxon>Paramecium</taxon>
    </lineage>
</organism>